<keyword evidence="4 7" id="KW-1133">Transmembrane helix</keyword>
<evidence type="ECO:0000313" key="9">
    <source>
        <dbReference type="Proteomes" id="UP000281128"/>
    </source>
</evidence>
<name>A0A3A8AUG3_9RHOB</name>
<comment type="similarity">
    <text evidence="2">Belongs to the TrbL/VirB6 family.</text>
</comment>
<accession>A0A3A8AUG3</accession>
<sequence>MSVVSWIVDDAQGFLDEAAETQFGAVAATVGTITTLGATLVLVLVAINMVYQYRAMDGRTAFWLGVKFVLIGIFAQNWTQFNALSASILNGIDSIAGSLIAAVGGGTPGPSGTYAEEFDSMIADFGDYLNAAGEELNWMAGAILSNLGVFLLSLLGALAAFLMVASRLMIALLLGLAPIMIFLTLFDVTKDYFARWLSAVVSFAMYPIIIAGIFSTITGISGSLITELGDPEGAPNIGALLPFFMMVLMAKGFIIATPFIVRAISGNIMMPALSGGLGGTYTFGRAVFGSQQAQNRYLMGSATGAEYAALRARALLGIAPMPVRGSYAQPRPVKATQGATAKDAGTAPDYQAQIDRNRRIGR</sequence>
<dbReference type="InterPro" id="IPR007688">
    <property type="entry name" value="Conjugal_tfr_TrbL/VirB6"/>
</dbReference>
<feature type="transmembrane region" description="Helical" evidence="7">
    <location>
        <begin position="193"/>
        <end position="217"/>
    </location>
</feature>
<evidence type="ECO:0000256" key="1">
    <source>
        <dbReference type="ARBA" id="ARBA00004141"/>
    </source>
</evidence>
<gene>
    <name evidence="8" type="ORF">D6850_17810</name>
</gene>
<proteinExistence type="inferred from homology"/>
<dbReference type="OrthoDB" id="7819992at2"/>
<dbReference type="Proteomes" id="UP000281128">
    <property type="component" value="Unassembled WGS sequence"/>
</dbReference>
<feature type="transmembrane region" description="Helical" evidence="7">
    <location>
        <begin position="138"/>
        <end position="162"/>
    </location>
</feature>
<dbReference type="RefSeq" id="WP_121168963.1">
    <property type="nucleotide sequence ID" value="NZ_RAPE01000007.1"/>
</dbReference>
<feature type="transmembrane region" description="Helical" evidence="7">
    <location>
        <begin position="23"/>
        <end position="51"/>
    </location>
</feature>
<keyword evidence="9" id="KW-1185">Reference proteome</keyword>
<evidence type="ECO:0000256" key="6">
    <source>
        <dbReference type="SAM" id="MobiDB-lite"/>
    </source>
</evidence>
<dbReference type="GO" id="GO:0030255">
    <property type="term" value="P:protein secretion by the type IV secretion system"/>
    <property type="evidence" value="ECO:0007669"/>
    <property type="project" value="InterPro"/>
</dbReference>
<dbReference type="EMBL" id="RAPE01000007">
    <property type="protein sequence ID" value="RKF12519.1"/>
    <property type="molecule type" value="Genomic_DNA"/>
</dbReference>
<evidence type="ECO:0000256" key="2">
    <source>
        <dbReference type="ARBA" id="ARBA00007802"/>
    </source>
</evidence>
<evidence type="ECO:0000313" key="8">
    <source>
        <dbReference type="EMBL" id="RKF12519.1"/>
    </source>
</evidence>
<reference evidence="8 9" key="1">
    <citation type="submission" date="2018-09" db="EMBL/GenBank/DDBJ databases">
        <title>Roseovarius spongiae sp. nov., isolated from a marine sponge.</title>
        <authorList>
            <person name="Zhuang L."/>
            <person name="Luo L."/>
        </authorList>
    </citation>
    <scope>NUCLEOTIDE SEQUENCE [LARGE SCALE GENOMIC DNA]</scope>
    <source>
        <strain evidence="8 9">HN-E21</strain>
    </source>
</reference>
<evidence type="ECO:0000256" key="7">
    <source>
        <dbReference type="SAM" id="Phobius"/>
    </source>
</evidence>
<organism evidence="8 9">
    <name type="scientific">Roseovarius spongiae</name>
    <dbReference type="NCBI Taxonomy" id="2320272"/>
    <lineage>
        <taxon>Bacteria</taxon>
        <taxon>Pseudomonadati</taxon>
        <taxon>Pseudomonadota</taxon>
        <taxon>Alphaproteobacteria</taxon>
        <taxon>Rhodobacterales</taxon>
        <taxon>Roseobacteraceae</taxon>
        <taxon>Roseovarius</taxon>
    </lineage>
</organism>
<keyword evidence="3 7" id="KW-0812">Transmembrane</keyword>
<evidence type="ECO:0000256" key="5">
    <source>
        <dbReference type="ARBA" id="ARBA00023136"/>
    </source>
</evidence>
<comment type="caution">
    <text evidence="8">The sequence shown here is derived from an EMBL/GenBank/DDBJ whole genome shotgun (WGS) entry which is preliminary data.</text>
</comment>
<dbReference type="AlphaFoldDB" id="A0A3A8AUG3"/>
<feature type="transmembrane region" description="Helical" evidence="7">
    <location>
        <begin position="237"/>
        <end position="261"/>
    </location>
</feature>
<protein>
    <submittedName>
        <fullName evidence="8">Type IV secretion system protein</fullName>
    </submittedName>
</protein>
<comment type="subcellular location">
    <subcellularLocation>
        <location evidence="1">Membrane</location>
        <topology evidence="1">Multi-pass membrane protein</topology>
    </subcellularLocation>
</comment>
<dbReference type="Pfam" id="PF04610">
    <property type="entry name" value="TrbL"/>
    <property type="match status" value="1"/>
</dbReference>
<feature type="region of interest" description="Disordered" evidence="6">
    <location>
        <begin position="329"/>
        <end position="362"/>
    </location>
</feature>
<evidence type="ECO:0000256" key="3">
    <source>
        <dbReference type="ARBA" id="ARBA00022692"/>
    </source>
</evidence>
<feature type="transmembrane region" description="Helical" evidence="7">
    <location>
        <begin position="168"/>
        <end position="186"/>
    </location>
</feature>
<keyword evidence="5 7" id="KW-0472">Membrane</keyword>
<evidence type="ECO:0000256" key="4">
    <source>
        <dbReference type="ARBA" id="ARBA00022989"/>
    </source>
</evidence>
<dbReference type="GO" id="GO:0016020">
    <property type="term" value="C:membrane"/>
    <property type="evidence" value="ECO:0007669"/>
    <property type="project" value="UniProtKB-SubCell"/>
</dbReference>